<evidence type="ECO:0000259" key="1">
    <source>
        <dbReference type="PROSITE" id="PS51782"/>
    </source>
</evidence>
<keyword evidence="3" id="KW-1185">Reference proteome</keyword>
<comment type="caution">
    <text evidence="2">The sequence shown here is derived from an EMBL/GenBank/DDBJ whole genome shotgun (WGS) entry which is preliminary data.</text>
</comment>
<dbReference type="Proteomes" id="UP000306317">
    <property type="component" value="Unassembled WGS sequence"/>
</dbReference>
<dbReference type="CDD" id="cd00118">
    <property type="entry name" value="LysM"/>
    <property type="match status" value="1"/>
</dbReference>
<organism evidence="2 3">
    <name type="scientific">Rhodanobacter lindaniclasticus</name>
    <dbReference type="NCBI Taxonomy" id="75310"/>
    <lineage>
        <taxon>Bacteria</taxon>
        <taxon>Pseudomonadati</taxon>
        <taxon>Pseudomonadota</taxon>
        <taxon>Gammaproteobacteria</taxon>
        <taxon>Lysobacterales</taxon>
        <taxon>Rhodanobacteraceae</taxon>
        <taxon>Rhodanobacter</taxon>
    </lineage>
</organism>
<feature type="domain" description="LysM" evidence="1">
    <location>
        <begin position="100"/>
        <end position="147"/>
    </location>
</feature>
<proteinExistence type="predicted"/>
<reference evidence="2 3" key="1">
    <citation type="submission" date="2017-02" db="EMBL/GenBank/DDBJ databases">
        <title>Whole genome sequencing of Rhodanobacter lindaniclasticus DSM 17932.</title>
        <authorList>
            <person name="Kumar S."/>
            <person name="Patil P."/>
            <person name="Patil P.B."/>
        </authorList>
    </citation>
    <scope>NUCLEOTIDE SEQUENCE [LARGE SCALE GENOMIC DNA]</scope>
    <source>
        <strain evidence="2 3">DSM 17932</strain>
    </source>
</reference>
<dbReference type="PROSITE" id="PS51782">
    <property type="entry name" value="LYSM"/>
    <property type="match status" value="1"/>
</dbReference>
<sequence length="282" mass="30299">MVAAVLAAGLAGCGSLRGYSSVVVTPVATPVSAASTGAAVPPPGSSLATIIERQLLPGHYAEGEQALRQYLQQHPGDRAAQGMLRQLTADPQRWLGSRSRAHVVQSGESYSTLADRYLGDANLFLILARYNHATNPSLLRTGQTLRIPLSARGASPAVEVVATDVPSADPALVAESAVAKARRLQDESVSLLDHGQGQQALARMDEALKVDPRLRPTGAEAASLRSRLLDSYHERAVVLYRDQQLDKAIALWNRVLAIAPDYEPAVAYRARALELKQRLKQY</sequence>
<protein>
    <submittedName>
        <fullName evidence="2">Peptidoglycan-binding protein</fullName>
    </submittedName>
</protein>
<evidence type="ECO:0000313" key="2">
    <source>
        <dbReference type="EMBL" id="THD06091.1"/>
    </source>
</evidence>
<dbReference type="Pfam" id="PF01476">
    <property type="entry name" value="LysM"/>
    <property type="match status" value="1"/>
</dbReference>
<dbReference type="EMBL" id="MWIO01000046">
    <property type="protein sequence ID" value="THD06091.1"/>
    <property type="molecule type" value="Genomic_DNA"/>
</dbReference>
<dbReference type="InterPro" id="IPR036779">
    <property type="entry name" value="LysM_dom_sf"/>
</dbReference>
<evidence type="ECO:0000313" key="3">
    <source>
        <dbReference type="Proteomes" id="UP000306317"/>
    </source>
</evidence>
<accession>A0A4V3USB5</accession>
<dbReference type="SMART" id="SM00257">
    <property type="entry name" value="LysM"/>
    <property type="match status" value="1"/>
</dbReference>
<dbReference type="SUPFAM" id="SSF48452">
    <property type="entry name" value="TPR-like"/>
    <property type="match status" value="1"/>
</dbReference>
<dbReference type="Gene3D" id="1.25.40.10">
    <property type="entry name" value="Tetratricopeptide repeat domain"/>
    <property type="match status" value="1"/>
</dbReference>
<gene>
    <name evidence="2" type="ORF">B1991_14735</name>
</gene>
<dbReference type="InterPro" id="IPR011990">
    <property type="entry name" value="TPR-like_helical_dom_sf"/>
</dbReference>
<dbReference type="AlphaFoldDB" id="A0A4V3USB5"/>
<name>A0A4V3USB5_9GAMM</name>
<dbReference type="SUPFAM" id="SSF54106">
    <property type="entry name" value="LysM domain"/>
    <property type="match status" value="1"/>
</dbReference>
<dbReference type="Gene3D" id="3.10.350.10">
    <property type="entry name" value="LysM domain"/>
    <property type="match status" value="1"/>
</dbReference>
<dbReference type="InterPro" id="IPR018392">
    <property type="entry name" value="LysM"/>
</dbReference>